<name>A0AAV5RGU6_STABA</name>
<organism evidence="13 14">
    <name type="scientific">Starmerella bacillaris</name>
    <name type="common">Yeast</name>
    <name type="synonym">Candida zemplinina</name>
    <dbReference type="NCBI Taxonomy" id="1247836"/>
    <lineage>
        <taxon>Eukaryota</taxon>
        <taxon>Fungi</taxon>
        <taxon>Dikarya</taxon>
        <taxon>Ascomycota</taxon>
        <taxon>Saccharomycotina</taxon>
        <taxon>Dipodascomycetes</taxon>
        <taxon>Dipodascales</taxon>
        <taxon>Trichomonascaceae</taxon>
        <taxon>Starmerella</taxon>
    </lineage>
</organism>
<feature type="binding site" evidence="9 10">
    <location>
        <position position="135"/>
    </location>
    <ligand>
        <name>Zn(2+)</name>
        <dbReference type="ChEBI" id="CHEBI:29105"/>
    </ligand>
</feature>
<dbReference type="Proteomes" id="UP001362899">
    <property type="component" value="Unassembled WGS sequence"/>
</dbReference>
<dbReference type="EMBL" id="BTGC01000003">
    <property type="protein sequence ID" value="GMM50729.1"/>
    <property type="molecule type" value="Genomic_DNA"/>
</dbReference>
<dbReference type="PIRSF" id="PIRSF037938">
    <property type="entry name" value="SIR2_euk"/>
    <property type="match status" value="1"/>
</dbReference>
<evidence type="ECO:0000313" key="14">
    <source>
        <dbReference type="Proteomes" id="UP001362899"/>
    </source>
</evidence>
<comment type="cofactor">
    <cofactor evidence="9">
        <name>Zn(2+)</name>
        <dbReference type="ChEBI" id="CHEBI:29105"/>
    </cofactor>
    <text evidence="9">Binds 1 zinc ion per subunit.</text>
</comment>
<dbReference type="Gene3D" id="3.40.50.1220">
    <property type="entry name" value="TPP-binding domain"/>
    <property type="match status" value="1"/>
</dbReference>
<evidence type="ECO:0000256" key="11">
    <source>
        <dbReference type="SAM" id="MobiDB-lite"/>
    </source>
</evidence>
<evidence type="ECO:0000256" key="4">
    <source>
        <dbReference type="ARBA" id="ARBA00022833"/>
    </source>
</evidence>
<comment type="caution">
    <text evidence="13">The sequence shown here is derived from an EMBL/GenBank/DDBJ whole genome shotgun (WGS) entry which is preliminary data.</text>
</comment>
<evidence type="ECO:0000313" key="13">
    <source>
        <dbReference type="EMBL" id="GMM50729.1"/>
    </source>
</evidence>
<evidence type="ECO:0000256" key="9">
    <source>
        <dbReference type="PIRSR" id="PIRSR037938-3"/>
    </source>
</evidence>
<feature type="binding site" evidence="8">
    <location>
        <begin position="32"/>
        <end position="34"/>
    </location>
    <ligand>
        <name>NAD(+)</name>
        <dbReference type="ChEBI" id="CHEBI:57540"/>
    </ligand>
</feature>
<feature type="binding site" evidence="9 10">
    <location>
        <position position="132"/>
    </location>
    <ligand>
        <name>Zn(2+)</name>
        <dbReference type="ChEBI" id="CHEBI:29105"/>
    </ligand>
</feature>
<accession>A0AAV5RGU6</accession>
<dbReference type="Gene3D" id="3.30.1600.10">
    <property type="entry name" value="SIR2/SIRT2 'Small Domain"/>
    <property type="match status" value="1"/>
</dbReference>
<dbReference type="InterPro" id="IPR050134">
    <property type="entry name" value="NAD-dep_sirtuin_deacylases"/>
</dbReference>
<reference evidence="13 14" key="1">
    <citation type="journal article" date="2023" name="Elife">
        <title>Identification of key yeast species and microbe-microbe interactions impacting larval growth of Drosophila in the wild.</title>
        <authorList>
            <person name="Mure A."/>
            <person name="Sugiura Y."/>
            <person name="Maeda R."/>
            <person name="Honda K."/>
            <person name="Sakurai N."/>
            <person name="Takahashi Y."/>
            <person name="Watada M."/>
            <person name="Katoh T."/>
            <person name="Gotoh A."/>
            <person name="Gotoh Y."/>
            <person name="Taniguchi I."/>
            <person name="Nakamura K."/>
            <person name="Hayashi T."/>
            <person name="Katayama T."/>
            <person name="Uemura T."/>
            <person name="Hattori Y."/>
        </authorList>
    </citation>
    <scope>NUCLEOTIDE SEQUENCE [LARGE SCALE GENOMIC DNA]</scope>
    <source>
        <strain evidence="13 14">SB-73</strain>
    </source>
</reference>
<gene>
    <name evidence="13" type="ORF">DASB73_016870</name>
</gene>
<evidence type="ECO:0000256" key="10">
    <source>
        <dbReference type="PROSITE-ProRule" id="PRU00236"/>
    </source>
</evidence>
<dbReference type="PANTHER" id="PTHR11085:SF6">
    <property type="entry name" value="NAD-DEPENDENT PROTEIN DEACETYLASE SIRTUIN-2"/>
    <property type="match status" value="1"/>
</dbReference>
<dbReference type="EC" id="2.3.1.286" evidence="6"/>
<evidence type="ECO:0000256" key="8">
    <source>
        <dbReference type="PIRSR" id="PIRSR037938-2"/>
    </source>
</evidence>
<dbReference type="InterPro" id="IPR026590">
    <property type="entry name" value="Ssirtuin_cat_dom"/>
</dbReference>
<evidence type="ECO:0000256" key="1">
    <source>
        <dbReference type="ARBA" id="ARBA00006924"/>
    </source>
</evidence>
<dbReference type="InterPro" id="IPR003000">
    <property type="entry name" value="Sirtuin"/>
</dbReference>
<sequence length="344" mass="38244">MDSLLQEISTGKYKKIIVMAGAGISTAAGIPDFRTPGTGLYSNLQRFNLPFPEAVFDLEYLRDNPEPFFMLASEMYPTHFEPTSFHDFIAWIAELGYLKRVYTQNIDTLERKAGIDPDLIVEAHGSFSGNHCIDCNAEAENAEVESIIINDKSIPRCKDCDGIVKPDIVFFGESLPDRFHQLMETDFDDVDLAIVAGTSLQVSPFNQLPMMVPKGIPRYLINKEKVGNLGSRKNDVLILGSLEDHNVVFSKFVKVDKKEESQSTSEIEESVSVSEGTSSVVDTAERTESESLSEKPDSEAKEKELTEDANYDGSDIESEDEDGDEDADERSGFITSLLKKLRVV</sequence>
<evidence type="ECO:0000256" key="7">
    <source>
        <dbReference type="PIRSR" id="PIRSR037938-1"/>
    </source>
</evidence>
<keyword evidence="5 6" id="KW-0520">NAD</keyword>
<feature type="domain" description="Deacetylase sirtuin-type" evidence="12">
    <location>
        <begin position="1"/>
        <end position="259"/>
    </location>
</feature>
<evidence type="ECO:0000256" key="5">
    <source>
        <dbReference type="ARBA" id="ARBA00023027"/>
    </source>
</evidence>
<feature type="binding site" evidence="9 10">
    <location>
        <position position="157"/>
    </location>
    <ligand>
        <name>Zn(2+)</name>
        <dbReference type="ChEBI" id="CHEBI:29105"/>
    </ligand>
</feature>
<keyword evidence="3 6" id="KW-0479">Metal-binding</keyword>
<feature type="compositionally biased region" description="Acidic residues" evidence="11">
    <location>
        <begin position="307"/>
        <end position="328"/>
    </location>
</feature>
<feature type="binding site" evidence="8">
    <location>
        <begin position="222"/>
        <end position="224"/>
    </location>
    <ligand>
        <name>NAD(+)</name>
        <dbReference type="ChEBI" id="CHEBI:57540"/>
    </ligand>
</feature>
<dbReference type="InterPro" id="IPR017328">
    <property type="entry name" value="Sirtuin_class_I"/>
</dbReference>
<dbReference type="Pfam" id="PF02146">
    <property type="entry name" value="SIR2"/>
    <property type="match status" value="1"/>
</dbReference>
<feature type="active site" description="Proton acceptor" evidence="7 10">
    <location>
        <position position="124"/>
    </location>
</feature>
<dbReference type="GO" id="GO:0017136">
    <property type="term" value="F:histone deacetylase activity, NAD-dependent"/>
    <property type="evidence" value="ECO:0007669"/>
    <property type="project" value="InterPro"/>
</dbReference>
<dbReference type="PROSITE" id="PS50305">
    <property type="entry name" value="SIRTUIN"/>
    <property type="match status" value="1"/>
</dbReference>
<protein>
    <recommendedName>
        <fullName evidence="6">NAD-dependent protein deacetylase</fullName>
        <ecNumber evidence="6">2.3.1.286</ecNumber>
    </recommendedName>
</protein>
<dbReference type="GO" id="GO:0070403">
    <property type="term" value="F:NAD+ binding"/>
    <property type="evidence" value="ECO:0007669"/>
    <property type="project" value="UniProtKB-UniRule"/>
</dbReference>
<keyword evidence="14" id="KW-1185">Reference proteome</keyword>
<dbReference type="PANTHER" id="PTHR11085">
    <property type="entry name" value="NAD-DEPENDENT PROTEIN DEACYLASE SIRTUIN-5, MITOCHONDRIAL-RELATED"/>
    <property type="match status" value="1"/>
</dbReference>
<comment type="catalytic activity">
    <reaction evidence="6">
        <text>N(6)-acetyl-L-lysyl-[protein] + NAD(+) + H2O = 2''-O-acetyl-ADP-D-ribose + nicotinamide + L-lysyl-[protein]</text>
        <dbReference type="Rhea" id="RHEA:43636"/>
        <dbReference type="Rhea" id="RHEA-COMP:9752"/>
        <dbReference type="Rhea" id="RHEA-COMP:10731"/>
        <dbReference type="ChEBI" id="CHEBI:15377"/>
        <dbReference type="ChEBI" id="CHEBI:17154"/>
        <dbReference type="ChEBI" id="CHEBI:29969"/>
        <dbReference type="ChEBI" id="CHEBI:57540"/>
        <dbReference type="ChEBI" id="CHEBI:61930"/>
        <dbReference type="ChEBI" id="CHEBI:83767"/>
        <dbReference type="EC" id="2.3.1.286"/>
    </reaction>
</comment>
<dbReference type="InterPro" id="IPR029035">
    <property type="entry name" value="DHS-like_NAD/FAD-binding_dom"/>
</dbReference>
<evidence type="ECO:0000259" key="12">
    <source>
        <dbReference type="PROSITE" id="PS50305"/>
    </source>
</evidence>
<comment type="similarity">
    <text evidence="1 6">Belongs to the sirtuin family. Class I subfamily.</text>
</comment>
<keyword evidence="4 6" id="KW-0862">Zinc</keyword>
<feature type="compositionally biased region" description="Low complexity" evidence="11">
    <location>
        <begin position="262"/>
        <end position="281"/>
    </location>
</feature>
<evidence type="ECO:0000256" key="6">
    <source>
        <dbReference type="PIRNR" id="PIRNR037938"/>
    </source>
</evidence>
<evidence type="ECO:0000256" key="3">
    <source>
        <dbReference type="ARBA" id="ARBA00022723"/>
    </source>
</evidence>
<dbReference type="AlphaFoldDB" id="A0AAV5RGU6"/>
<feature type="binding site" evidence="8">
    <location>
        <begin position="198"/>
        <end position="199"/>
    </location>
    <ligand>
        <name>NAD(+)</name>
        <dbReference type="ChEBI" id="CHEBI:57540"/>
    </ligand>
</feature>
<dbReference type="SUPFAM" id="SSF52467">
    <property type="entry name" value="DHS-like NAD/FAD-binding domain"/>
    <property type="match status" value="1"/>
</dbReference>
<dbReference type="InterPro" id="IPR026591">
    <property type="entry name" value="Sirtuin_cat_small_dom_sf"/>
</dbReference>
<dbReference type="GO" id="GO:0005634">
    <property type="term" value="C:nucleus"/>
    <property type="evidence" value="ECO:0007669"/>
    <property type="project" value="TreeGrafter"/>
</dbReference>
<feature type="compositionally biased region" description="Basic and acidic residues" evidence="11">
    <location>
        <begin position="283"/>
        <end position="306"/>
    </location>
</feature>
<feature type="binding site" evidence="8">
    <location>
        <begin position="104"/>
        <end position="107"/>
    </location>
    <ligand>
        <name>NAD(+)</name>
        <dbReference type="ChEBI" id="CHEBI:57540"/>
    </ligand>
</feature>
<keyword evidence="2 6" id="KW-0808">Transferase</keyword>
<feature type="region of interest" description="Disordered" evidence="11">
    <location>
        <begin position="260"/>
        <end position="331"/>
    </location>
</feature>
<feature type="binding site" evidence="8">
    <location>
        <begin position="22"/>
        <end position="26"/>
    </location>
    <ligand>
        <name>NAD(+)</name>
        <dbReference type="ChEBI" id="CHEBI:57540"/>
    </ligand>
</feature>
<feature type="binding site" evidence="9 10">
    <location>
        <position position="160"/>
    </location>
    <ligand>
        <name>Zn(2+)</name>
        <dbReference type="ChEBI" id="CHEBI:29105"/>
    </ligand>
</feature>
<dbReference type="GO" id="GO:0008270">
    <property type="term" value="F:zinc ion binding"/>
    <property type="evidence" value="ECO:0007669"/>
    <property type="project" value="UniProtKB-UniRule"/>
</dbReference>
<proteinExistence type="inferred from homology"/>
<evidence type="ECO:0000256" key="2">
    <source>
        <dbReference type="ARBA" id="ARBA00022679"/>
    </source>
</evidence>